<protein>
    <submittedName>
        <fullName evidence="1">Uncharacterized protein</fullName>
    </submittedName>
</protein>
<dbReference type="Proteomes" id="UP000003973">
    <property type="component" value="Unassembled WGS sequence"/>
</dbReference>
<reference evidence="1" key="1">
    <citation type="submission" date="2011-10" db="EMBL/GenBank/DDBJ databases">
        <title>The Genome Sequence of Oxalobacter formigenes HOxBLS.</title>
        <authorList>
            <consortium name="The Broad Institute Genome Sequencing Platform"/>
            <person name="Earl A."/>
            <person name="Ward D."/>
            <person name="Feldgarden M."/>
            <person name="Gevers D."/>
            <person name="Allison M.J."/>
            <person name="Humphrey S."/>
            <person name="Young S.K."/>
            <person name="Zeng Q."/>
            <person name="Gargeya S."/>
            <person name="Fitzgerald M."/>
            <person name="Haas B."/>
            <person name="Abouelleil A."/>
            <person name="Alvarado L."/>
            <person name="Arachchi H.M."/>
            <person name="Berlin A."/>
            <person name="Brown A."/>
            <person name="Chapman S.B."/>
            <person name="Chen Z."/>
            <person name="Dunbar C."/>
            <person name="Freedman E."/>
            <person name="Gearin G."/>
            <person name="Goldberg J."/>
            <person name="Griggs A."/>
            <person name="Gujja S."/>
            <person name="Heiman D."/>
            <person name="Howarth C."/>
            <person name="Larson L."/>
            <person name="Lui A."/>
            <person name="MacDonald P.J.P."/>
            <person name="Montmayeur A."/>
            <person name="Murphy C."/>
            <person name="Neiman D."/>
            <person name="Pearson M."/>
            <person name="Priest M."/>
            <person name="Roberts A."/>
            <person name="Saif S."/>
            <person name="Shea T."/>
            <person name="Shenoy N."/>
            <person name="Sisk P."/>
            <person name="Stolte C."/>
            <person name="Sykes S."/>
            <person name="Wortman J."/>
            <person name="Nusbaum C."/>
            <person name="Birren B."/>
        </authorList>
    </citation>
    <scope>NUCLEOTIDE SEQUENCE [LARGE SCALE GENOMIC DNA]</scope>
    <source>
        <strain evidence="1">HOxBLS</strain>
    </source>
</reference>
<name>C3X430_9BURK</name>
<evidence type="ECO:0000313" key="2">
    <source>
        <dbReference type="Proteomes" id="UP000003973"/>
    </source>
</evidence>
<accession>C3X430</accession>
<organism evidence="1 2">
    <name type="scientific">Oxalobacter paraformigenes</name>
    <dbReference type="NCBI Taxonomy" id="556268"/>
    <lineage>
        <taxon>Bacteria</taxon>
        <taxon>Pseudomonadati</taxon>
        <taxon>Pseudomonadota</taxon>
        <taxon>Betaproteobacteria</taxon>
        <taxon>Burkholderiales</taxon>
        <taxon>Oxalobacteraceae</taxon>
        <taxon>Oxalobacter</taxon>
    </lineage>
</organism>
<evidence type="ECO:0000313" key="1">
    <source>
        <dbReference type="EMBL" id="EEO27966.1"/>
    </source>
</evidence>
<dbReference type="AlphaFoldDB" id="C3X430"/>
<dbReference type="HOGENOM" id="CLU_965913_0_0_4"/>
<comment type="caution">
    <text evidence="1">The sequence shown here is derived from an EMBL/GenBank/DDBJ whole genome shotgun (WGS) entry which is preliminary data.</text>
</comment>
<dbReference type="EMBL" id="ACDP02000010">
    <property type="protein sequence ID" value="EEO27966.1"/>
    <property type="molecule type" value="Genomic_DNA"/>
</dbReference>
<keyword evidence="2" id="KW-1185">Reference proteome</keyword>
<gene>
    <name evidence="1" type="ORF">OFAG_01119</name>
</gene>
<proteinExistence type="predicted"/>
<sequence>MFGTLKKGFQKLVEWLDFPPPRPKPGVSDVHWEFMGDLLGELAALSDTETETFLNRDFSDPNAIRELADSWIRPVWARFMPSSREKIMNTLDYYLASGSGKTDWILPSYGIPLAVPSARLFFGIVRETLSGSPPPATIELARYRENRRQAFANTLYSDLVSEADENGPFPDWPERKGLILPGDLERHAATQPLERLRHWAETGTTPDGVPGLPRDAARWNKNTDTDAIREMAAARFARQKHARLGVYRLTLSFTHTVGEGYLARRPDTLVTTRKARCIIDRLGFMVRCYPVLRG</sequence>
<dbReference type="RefSeq" id="WP_005877345.1">
    <property type="nucleotide sequence ID" value="NZ_CABMNL010000001.1"/>
</dbReference>